<feature type="compositionally biased region" description="Low complexity" evidence="1">
    <location>
        <begin position="196"/>
        <end position="316"/>
    </location>
</feature>
<evidence type="ECO:0000256" key="2">
    <source>
        <dbReference type="SAM" id="Phobius"/>
    </source>
</evidence>
<keyword evidence="2" id="KW-0472">Membrane</keyword>
<proteinExistence type="predicted"/>
<dbReference type="STRING" id="282301.A0A267E5N4"/>
<evidence type="ECO:0000313" key="3">
    <source>
        <dbReference type="EMBL" id="PAA56217.1"/>
    </source>
</evidence>
<keyword evidence="2" id="KW-1133">Transmembrane helix</keyword>
<dbReference type="Proteomes" id="UP000215902">
    <property type="component" value="Unassembled WGS sequence"/>
</dbReference>
<protein>
    <submittedName>
        <fullName evidence="3">Uncharacterized protein</fullName>
    </submittedName>
</protein>
<feature type="region of interest" description="Disordered" evidence="1">
    <location>
        <begin position="173"/>
        <end position="439"/>
    </location>
</feature>
<dbReference type="AlphaFoldDB" id="A0A267E5N4"/>
<dbReference type="EMBL" id="NIVC01002652">
    <property type="protein sequence ID" value="PAA56217.1"/>
    <property type="molecule type" value="Genomic_DNA"/>
</dbReference>
<keyword evidence="2" id="KW-0812">Transmembrane</keyword>
<feature type="compositionally biased region" description="Polar residues" evidence="1">
    <location>
        <begin position="333"/>
        <end position="344"/>
    </location>
</feature>
<feature type="compositionally biased region" description="Basic and acidic residues" evidence="1">
    <location>
        <begin position="427"/>
        <end position="439"/>
    </location>
</feature>
<reference evidence="3 4" key="1">
    <citation type="submission" date="2017-06" db="EMBL/GenBank/DDBJ databases">
        <title>A platform for efficient transgenesis in Macrostomum lignano, a flatworm model organism for stem cell research.</title>
        <authorList>
            <person name="Berezikov E."/>
        </authorList>
    </citation>
    <scope>NUCLEOTIDE SEQUENCE [LARGE SCALE GENOMIC DNA]</scope>
    <source>
        <strain evidence="3">DV1</strain>
        <tissue evidence="3">Whole organism</tissue>
    </source>
</reference>
<feature type="compositionally biased region" description="Low complexity" evidence="1">
    <location>
        <begin position="345"/>
        <end position="404"/>
    </location>
</feature>
<comment type="caution">
    <text evidence="3">The sequence shown here is derived from an EMBL/GenBank/DDBJ whole genome shotgun (WGS) entry which is preliminary data.</text>
</comment>
<gene>
    <name evidence="3" type="ORF">BOX15_Mlig029606g1</name>
</gene>
<sequence length="439" mass="49990">IDLHTFHSLFSLNHFWSKITMPAVLNTHFYWIQLYSYTALVCFFHQLMVAEAAVASDCWDRYNYIRQCSSRPCEPNHYFGISCLCKPCPSNLSGRDCLVQLGICPQNQIPNNRLESGGNRASRSGDTISANEQAATGLSGGKIAAISCPVVALAIIAAIGFLVFYRRWKTARNGSDHGSRIEDSEESHPLNDLQDHNNQPQEHNNQPQDRNNQPPDHNNQLPDHNNQPPDHNNQLPDHNNQPQDHNNQPPDHNNQLPDHNNQPPDHNNQPQDHSNQPPDHNNQPQDHNNQPQDHNNQPQDHNNQPQDRNNQPPDHNNQPHDHNNQPPDHNNQLPDHNNQPQDHSNQPPDHNNQPQDHNNQLPDHNNQPPDHNNQPQDHNNQPQDHSNQPPDHNNQPQDHNNQPQGHSNQPPMDPIARNPQPFSTSVHDAKALELDRNVA</sequence>
<feature type="non-terminal residue" evidence="3">
    <location>
        <position position="1"/>
    </location>
</feature>
<name>A0A267E5N4_9PLAT</name>
<organism evidence="3 4">
    <name type="scientific">Macrostomum lignano</name>
    <dbReference type="NCBI Taxonomy" id="282301"/>
    <lineage>
        <taxon>Eukaryota</taxon>
        <taxon>Metazoa</taxon>
        <taxon>Spiralia</taxon>
        <taxon>Lophotrochozoa</taxon>
        <taxon>Platyhelminthes</taxon>
        <taxon>Rhabditophora</taxon>
        <taxon>Macrostomorpha</taxon>
        <taxon>Macrostomida</taxon>
        <taxon>Macrostomidae</taxon>
        <taxon>Macrostomum</taxon>
    </lineage>
</organism>
<keyword evidence="4" id="KW-1185">Reference proteome</keyword>
<accession>A0A267E5N4</accession>
<evidence type="ECO:0000313" key="4">
    <source>
        <dbReference type="Proteomes" id="UP000215902"/>
    </source>
</evidence>
<evidence type="ECO:0000256" key="1">
    <source>
        <dbReference type="SAM" id="MobiDB-lite"/>
    </source>
</evidence>
<feature type="compositionally biased region" description="Basic and acidic residues" evidence="1">
    <location>
        <begin position="174"/>
        <end position="195"/>
    </location>
</feature>
<feature type="transmembrane region" description="Helical" evidence="2">
    <location>
        <begin position="143"/>
        <end position="165"/>
    </location>
</feature>